<reference evidence="2 3" key="1">
    <citation type="submission" date="2019-05" db="EMBL/GenBank/DDBJ databases">
        <authorList>
            <consortium name="Pathogen Informatics"/>
        </authorList>
    </citation>
    <scope>NUCLEOTIDE SEQUENCE [LARGE SCALE GENOMIC DNA]</scope>
    <source>
        <strain evidence="2 3">NCTC12204</strain>
    </source>
</reference>
<keyword evidence="1" id="KW-0472">Membrane</keyword>
<name>A0A1V8VLI2_ENTHR</name>
<evidence type="ECO:0000313" key="2">
    <source>
        <dbReference type="EMBL" id="VTQ63095.1"/>
    </source>
</evidence>
<dbReference type="AlphaFoldDB" id="A0A1V8VLI2"/>
<proteinExistence type="predicted"/>
<dbReference type="RefSeq" id="WP_010737409.1">
    <property type="nucleotide sequence ID" value="NZ_CAACXU010000005.1"/>
</dbReference>
<organism evidence="2 3">
    <name type="scientific">Enterococcus hirae</name>
    <dbReference type="NCBI Taxonomy" id="1354"/>
    <lineage>
        <taxon>Bacteria</taxon>
        <taxon>Bacillati</taxon>
        <taxon>Bacillota</taxon>
        <taxon>Bacilli</taxon>
        <taxon>Lactobacillales</taxon>
        <taxon>Enterococcaceae</taxon>
        <taxon>Enterococcus</taxon>
    </lineage>
</organism>
<evidence type="ECO:0000256" key="1">
    <source>
        <dbReference type="SAM" id="Phobius"/>
    </source>
</evidence>
<evidence type="ECO:0000313" key="3">
    <source>
        <dbReference type="Proteomes" id="UP000352698"/>
    </source>
</evidence>
<keyword evidence="1" id="KW-0812">Transmembrane</keyword>
<keyword evidence="1" id="KW-1133">Transmembrane helix</keyword>
<dbReference type="EMBL" id="CABEEP010000001">
    <property type="protein sequence ID" value="VTQ63095.1"/>
    <property type="molecule type" value="Genomic_DNA"/>
</dbReference>
<protein>
    <submittedName>
        <fullName evidence="2">Uncharacterized protein</fullName>
    </submittedName>
</protein>
<dbReference type="GeneID" id="56787785"/>
<accession>A0A1V8VLI2</accession>
<gene>
    <name evidence="2" type="ORF">NCTC12204_01171</name>
</gene>
<dbReference type="Proteomes" id="UP000352698">
    <property type="component" value="Unassembled WGS sequence"/>
</dbReference>
<feature type="transmembrane region" description="Helical" evidence="1">
    <location>
        <begin position="12"/>
        <end position="33"/>
    </location>
</feature>
<sequence length="168" mass="19067">MAHKAKQRKKSTYILITFSVVLLILGISGYFYFNQSPPQVVTGLPDFDENITQLNNGELLKKMQEEVDKDNVRIVLKHEIELNKEGKAHVDVRNVGVNSYNIQVEYYLASNQKKLYVSGLIPPNNGIESVAFKNMPSSGTHGIKIYYKVYDEKELINTTTIDGTLRID</sequence>
<comment type="caution">
    <text evidence="2">The sequence shown here is derived from an EMBL/GenBank/DDBJ whole genome shotgun (WGS) entry which is preliminary data.</text>
</comment>